<dbReference type="Gene3D" id="3.40.50.2000">
    <property type="entry name" value="Glycogen Phosphorylase B"/>
    <property type="match status" value="2"/>
</dbReference>
<sequence length="359" mass="40336">MFSKIKNLFLLIFAYFYSFFGGKSNQIISNPDKILILRTKPHIGDVVYITPMFGAIKHKYPNSKLYLVGAGRVEEVIRNNPDIDEYLQYDGNFWTVIKRLKKEHIDFACLANAGSAEGLALLYFSGIKSISAFTTINDKPIKSISYSLLSNNVIGKSFYNGQYVPPQYLKLLEPINANNGNVHFRLYFSEEADKNVNEILNKNNIDIKKDFVVGIASGGAVPERWWPSERFAKLAEYLKRKHNAKIILLGAGRDEGPISEILKYLSSDIKVINLLNQSLDEFKATISKLHLVIGNDSGPMVTADAFDVPNIVLVGPTDPREYHRTPGPLNRVVASENKDINSISIEDVTKEVESIMSNR</sequence>
<dbReference type="AlphaFoldDB" id="A0A2J0Q7I6"/>
<comment type="caution">
    <text evidence="3">The sequence shown here is derived from an EMBL/GenBank/DDBJ whole genome shotgun (WGS) entry which is preliminary data.</text>
</comment>
<reference evidence="3 4" key="1">
    <citation type="submission" date="2017-09" db="EMBL/GenBank/DDBJ databases">
        <title>Depth-based differentiation of microbial function through sediment-hosted aquifers and enrichment of novel symbionts in the deep terrestrial subsurface.</title>
        <authorList>
            <person name="Probst A.J."/>
            <person name="Ladd B."/>
            <person name="Jarett J.K."/>
            <person name="Geller-Mcgrath D.E."/>
            <person name="Sieber C.M."/>
            <person name="Emerson J.B."/>
            <person name="Anantharaman K."/>
            <person name="Thomas B.C."/>
            <person name="Malmstrom R."/>
            <person name="Stieglmeier M."/>
            <person name="Klingl A."/>
            <person name="Woyke T."/>
            <person name="Ryan C.M."/>
            <person name="Banfield J.F."/>
        </authorList>
    </citation>
    <scope>NUCLEOTIDE SEQUENCE [LARGE SCALE GENOMIC DNA]</scope>
    <source>
        <strain evidence="3">CG10_big_fil_rev_8_21_14_0_10_36_16</strain>
    </source>
</reference>
<gene>
    <name evidence="3" type="ORF">COV29_02085</name>
</gene>
<dbReference type="Proteomes" id="UP000228496">
    <property type="component" value="Unassembled WGS sequence"/>
</dbReference>
<evidence type="ECO:0000313" key="3">
    <source>
        <dbReference type="EMBL" id="PJE51041.1"/>
    </source>
</evidence>
<dbReference type="InterPro" id="IPR051199">
    <property type="entry name" value="LPS_LOS_Heptosyltrfase"/>
</dbReference>
<dbReference type="Pfam" id="PF01075">
    <property type="entry name" value="Glyco_transf_9"/>
    <property type="match status" value="1"/>
</dbReference>
<accession>A0A2J0Q7I6</accession>
<evidence type="ECO:0000256" key="2">
    <source>
        <dbReference type="ARBA" id="ARBA00022679"/>
    </source>
</evidence>
<dbReference type="PANTHER" id="PTHR30160">
    <property type="entry name" value="TETRAACYLDISACCHARIDE 4'-KINASE-RELATED"/>
    <property type="match status" value="1"/>
</dbReference>
<organism evidence="3 4">
    <name type="scientific">Candidatus Yanofskybacteria bacterium CG10_big_fil_rev_8_21_14_0_10_36_16</name>
    <dbReference type="NCBI Taxonomy" id="1975096"/>
    <lineage>
        <taxon>Bacteria</taxon>
        <taxon>Candidatus Yanofskyibacteriota</taxon>
    </lineage>
</organism>
<dbReference type="GO" id="GO:0009244">
    <property type="term" value="P:lipopolysaccharide core region biosynthetic process"/>
    <property type="evidence" value="ECO:0007669"/>
    <property type="project" value="TreeGrafter"/>
</dbReference>
<dbReference type="PANTHER" id="PTHR30160:SF1">
    <property type="entry name" value="LIPOPOLYSACCHARIDE 1,2-N-ACETYLGLUCOSAMINETRANSFERASE-RELATED"/>
    <property type="match status" value="1"/>
</dbReference>
<dbReference type="EMBL" id="PCXQ01000004">
    <property type="protein sequence ID" value="PJE51041.1"/>
    <property type="molecule type" value="Genomic_DNA"/>
</dbReference>
<evidence type="ECO:0008006" key="5">
    <source>
        <dbReference type="Google" id="ProtNLM"/>
    </source>
</evidence>
<proteinExistence type="predicted"/>
<name>A0A2J0Q7I6_9BACT</name>
<dbReference type="GO" id="GO:0005829">
    <property type="term" value="C:cytosol"/>
    <property type="evidence" value="ECO:0007669"/>
    <property type="project" value="TreeGrafter"/>
</dbReference>
<keyword evidence="2" id="KW-0808">Transferase</keyword>
<evidence type="ECO:0000313" key="4">
    <source>
        <dbReference type="Proteomes" id="UP000228496"/>
    </source>
</evidence>
<dbReference type="SUPFAM" id="SSF53756">
    <property type="entry name" value="UDP-Glycosyltransferase/glycogen phosphorylase"/>
    <property type="match status" value="1"/>
</dbReference>
<keyword evidence="1" id="KW-0328">Glycosyltransferase</keyword>
<protein>
    <recommendedName>
        <fullName evidence="5">Glycosyl transferase family 9</fullName>
    </recommendedName>
</protein>
<dbReference type="CDD" id="cd03789">
    <property type="entry name" value="GT9_LPS_heptosyltransferase"/>
    <property type="match status" value="1"/>
</dbReference>
<evidence type="ECO:0000256" key="1">
    <source>
        <dbReference type="ARBA" id="ARBA00022676"/>
    </source>
</evidence>
<dbReference type="InterPro" id="IPR002201">
    <property type="entry name" value="Glyco_trans_9"/>
</dbReference>
<dbReference type="GO" id="GO:0008713">
    <property type="term" value="F:ADP-heptose-lipopolysaccharide heptosyltransferase activity"/>
    <property type="evidence" value="ECO:0007669"/>
    <property type="project" value="TreeGrafter"/>
</dbReference>